<sequence>MKELITVNDDLLAESLLSELKKSNIPGYISHEGAGQYLKILTGNSIYGKTICVNETDYERAVKLLKQLNFIDST</sequence>
<dbReference type="Proteomes" id="UP000199228">
    <property type="component" value="Unassembled WGS sequence"/>
</dbReference>
<organism evidence="2 3">
    <name type="scientific">Eubacterium oxidoreducens</name>
    <dbReference type="NCBI Taxonomy" id="1732"/>
    <lineage>
        <taxon>Bacteria</taxon>
        <taxon>Bacillati</taxon>
        <taxon>Bacillota</taxon>
        <taxon>Clostridia</taxon>
        <taxon>Eubacteriales</taxon>
        <taxon>Eubacteriaceae</taxon>
        <taxon>Eubacterium</taxon>
    </lineage>
</organism>
<accession>A0A1G6B5K8</accession>
<evidence type="ECO:0000313" key="3">
    <source>
        <dbReference type="Proteomes" id="UP000199228"/>
    </source>
</evidence>
<dbReference type="InterPro" id="IPR011322">
    <property type="entry name" value="N-reg_PII-like_a/b"/>
</dbReference>
<reference evidence="2 3" key="1">
    <citation type="submission" date="2016-10" db="EMBL/GenBank/DDBJ databases">
        <authorList>
            <person name="de Groot N.N."/>
        </authorList>
    </citation>
    <scope>NUCLEOTIDE SEQUENCE [LARGE SCALE GENOMIC DNA]</scope>
    <source>
        <strain evidence="2 3">DSM 3217</strain>
    </source>
</reference>
<feature type="domain" description="DUF2007" evidence="1">
    <location>
        <begin position="1"/>
        <end position="68"/>
    </location>
</feature>
<gene>
    <name evidence="2" type="ORF">SAMN02910417_01199</name>
</gene>
<evidence type="ECO:0000313" key="2">
    <source>
        <dbReference type="EMBL" id="SDB15881.1"/>
    </source>
</evidence>
<dbReference type="EMBL" id="FMXR01000008">
    <property type="protein sequence ID" value="SDB15881.1"/>
    <property type="molecule type" value="Genomic_DNA"/>
</dbReference>
<keyword evidence="3" id="KW-1185">Reference proteome</keyword>
<dbReference type="Pfam" id="PF09413">
    <property type="entry name" value="DUF2007"/>
    <property type="match status" value="1"/>
</dbReference>
<dbReference type="SUPFAM" id="SSF54913">
    <property type="entry name" value="GlnB-like"/>
    <property type="match status" value="1"/>
</dbReference>
<dbReference type="RefSeq" id="WP_090173235.1">
    <property type="nucleotide sequence ID" value="NZ_FMXR01000008.1"/>
</dbReference>
<name>A0A1G6B5K8_EUBOX</name>
<dbReference type="OrthoDB" id="1698375at2"/>
<evidence type="ECO:0000259" key="1">
    <source>
        <dbReference type="Pfam" id="PF09413"/>
    </source>
</evidence>
<dbReference type="AlphaFoldDB" id="A0A1G6B5K8"/>
<dbReference type="InterPro" id="IPR018551">
    <property type="entry name" value="DUF2007"/>
</dbReference>
<proteinExistence type="predicted"/>
<protein>
    <submittedName>
        <fullName evidence="2">Putative signal transducing protein</fullName>
    </submittedName>
</protein>